<reference evidence="1" key="1">
    <citation type="journal article" date="2014" name="Front. Microbiol.">
        <title>High frequency of phylogenetically diverse reductive dehalogenase-homologous genes in deep subseafloor sedimentary metagenomes.</title>
        <authorList>
            <person name="Kawai M."/>
            <person name="Futagami T."/>
            <person name="Toyoda A."/>
            <person name="Takaki Y."/>
            <person name="Nishi S."/>
            <person name="Hori S."/>
            <person name="Arai W."/>
            <person name="Tsubouchi T."/>
            <person name="Morono Y."/>
            <person name="Uchiyama I."/>
            <person name="Ito T."/>
            <person name="Fujiyama A."/>
            <person name="Inagaki F."/>
            <person name="Takami H."/>
        </authorList>
    </citation>
    <scope>NUCLEOTIDE SEQUENCE</scope>
    <source>
        <strain evidence="1">Expedition CK06-06</strain>
    </source>
</reference>
<sequence length="227" mass="24640">EHADPTSAYMRNMVYAIERQKRDVVVDAMTKTVVGGKAPGDVSGGYQFSTDPISAAAGRTIVHDTDLSGAVGGTSTGLTTDKILLARKKFSDLGVDIGAPMNFVGSFQQVMDLRRRAELQSTDTSTVQQLMQPQIPSGLMGVNKWIITNSITIGSSNDLDADTNVFKCFFYIPEGIMYAAQTAPTFSVDKLVDRVGDTWQIRADFGCNAIRMHEDLVLKCECALETV</sequence>
<feature type="non-terminal residue" evidence="1">
    <location>
        <position position="1"/>
    </location>
</feature>
<protein>
    <recommendedName>
        <fullName evidence="2">Bacteriophage Mu GpT domain-containing protein</fullName>
    </recommendedName>
</protein>
<evidence type="ECO:0000313" key="1">
    <source>
        <dbReference type="EMBL" id="GAG06985.1"/>
    </source>
</evidence>
<dbReference type="EMBL" id="BARS01021734">
    <property type="protein sequence ID" value="GAG06985.1"/>
    <property type="molecule type" value="Genomic_DNA"/>
</dbReference>
<gene>
    <name evidence="1" type="ORF">S01H1_34852</name>
</gene>
<organism evidence="1">
    <name type="scientific">marine sediment metagenome</name>
    <dbReference type="NCBI Taxonomy" id="412755"/>
    <lineage>
        <taxon>unclassified sequences</taxon>
        <taxon>metagenomes</taxon>
        <taxon>ecological metagenomes</taxon>
    </lineage>
</organism>
<proteinExistence type="predicted"/>
<accession>X0UMX2</accession>
<comment type="caution">
    <text evidence="1">The sequence shown here is derived from an EMBL/GenBank/DDBJ whole genome shotgun (WGS) entry which is preliminary data.</text>
</comment>
<evidence type="ECO:0008006" key="2">
    <source>
        <dbReference type="Google" id="ProtNLM"/>
    </source>
</evidence>
<dbReference type="AlphaFoldDB" id="X0UMX2"/>
<dbReference type="InterPro" id="IPR045565">
    <property type="entry name" value="Phage_capsid_2"/>
</dbReference>
<name>X0UMX2_9ZZZZ</name>
<dbReference type="Pfam" id="PF19821">
    <property type="entry name" value="Phage_capsid_2"/>
    <property type="match status" value="1"/>
</dbReference>